<feature type="domain" description="DUF6250" evidence="1">
    <location>
        <begin position="50"/>
        <end position="213"/>
    </location>
</feature>
<sequence length="219" mass="24524">MRLNARLHIAAGILASVPSMSIARQPLADWVVEAEDPAARVTERGGIIDIDTAKGLTLWWRKPVAGPVVIRFQAMAVSQGGVNDNVSDLNAFWMASEDDGSSVLVHHRSGAFADYDSLRTYYVGVGGNRNTTTRFRRYVGRAGDRPLLPQHDRRDTADMLQPNRWTTIRLIADGRTVAVERDGRRVFTLDDPEPYASGLFGLRTTWSHLRIRRLSITRR</sequence>
<evidence type="ECO:0000259" key="1">
    <source>
        <dbReference type="Pfam" id="PF19763"/>
    </source>
</evidence>
<dbReference type="GeneID" id="91006347"/>
<evidence type="ECO:0000313" key="3">
    <source>
        <dbReference type="Proteomes" id="UP000244013"/>
    </source>
</evidence>
<comment type="caution">
    <text evidence="2">The sequence shown here is derived from an EMBL/GenBank/DDBJ whole genome shotgun (WGS) entry which is preliminary data.</text>
</comment>
<proteinExistence type="predicted"/>
<evidence type="ECO:0000313" key="2">
    <source>
        <dbReference type="EMBL" id="PTW46516.1"/>
    </source>
</evidence>
<dbReference type="EMBL" id="QAYE01000005">
    <property type="protein sequence ID" value="PTW46516.1"/>
    <property type="molecule type" value="Genomic_DNA"/>
</dbReference>
<dbReference type="Proteomes" id="UP000244013">
    <property type="component" value="Unassembled WGS sequence"/>
</dbReference>
<dbReference type="Gene3D" id="2.60.120.200">
    <property type="match status" value="1"/>
</dbReference>
<name>A0A2T5U4T1_9SPHN</name>
<dbReference type="Pfam" id="PF19763">
    <property type="entry name" value="DUF6250"/>
    <property type="match status" value="1"/>
</dbReference>
<dbReference type="OrthoDB" id="262615at2"/>
<reference evidence="2 3" key="1">
    <citation type="submission" date="2018-04" db="EMBL/GenBank/DDBJ databases">
        <title>Genomic Encyclopedia of Type Strains, Phase III (KMG-III): the genomes of soil and plant-associated and newly described type strains.</title>
        <authorList>
            <person name="Whitman W."/>
        </authorList>
    </citation>
    <scope>NUCLEOTIDE SEQUENCE [LARGE SCALE GENOMIC DNA]</scope>
    <source>
        <strain evidence="2 3">MA-olki</strain>
    </source>
</reference>
<dbReference type="InterPro" id="IPR046217">
    <property type="entry name" value="DUF6250"/>
</dbReference>
<dbReference type="RefSeq" id="WP_107954587.1">
    <property type="nucleotide sequence ID" value="NZ_QAYE01000005.1"/>
</dbReference>
<organism evidence="2 3">
    <name type="scientific">Sphingomonas faeni</name>
    <dbReference type="NCBI Taxonomy" id="185950"/>
    <lineage>
        <taxon>Bacteria</taxon>
        <taxon>Pseudomonadati</taxon>
        <taxon>Pseudomonadota</taxon>
        <taxon>Alphaproteobacteria</taxon>
        <taxon>Sphingomonadales</taxon>
        <taxon>Sphingomonadaceae</taxon>
        <taxon>Sphingomonas</taxon>
    </lineage>
</organism>
<accession>A0A2T5U4T1</accession>
<protein>
    <recommendedName>
        <fullName evidence="1">DUF6250 domain-containing protein</fullName>
    </recommendedName>
</protein>
<dbReference type="AlphaFoldDB" id="A0A2T5U4T1"/>
<gene>
    <name evidence="2" type="ORF">C8J25_105297</name>
</gene>